<dbReference type="PANTHER" id="PTHR24322">
    <property type="entry name" value="PKSB"/>
    <property type="match status" value="1"/>
</dbReference>
<accession>A0A420YDI3</accession>
<dbReference type="AlphaFoldDB" id="A0A420YDI3"/>
<keyword evidence="7" id="KW-1185">Reference proteome</keyword>
<proteinExistence type="inferred from homology"/>
<dbReference type="OrthoDB" id="10253736at2759"/>
<evidence type="ECO:0000313" key="7">
    <source>
        <dbReference type="Proteomes" id="UP000275385"/>
    </source>
</evidence>
<dbReference type="SUPFAM" id="SSF51735">
    <property type="entry name" value="NAD(P)-binding Rossmann-fold domains"/>
    <property type="match status" value="1"/>
</dbReference>
<keyword evidence="5" id="KW-0812">Transmembrane</keyword>
<dbReference type="EMBL" id="QVQW01000017">
    <property type="protein sequence ID" value="RKU45904.1"/>
    <property type="molecule type" value="Genomic_DNA"/>
</dbReference>
<dbReference type="Pfam" id="PF00106">
    <property type="entry name" value="adh_short"/>
    <property type="match status" value="1"/>
</dbReference>
<feature type="transmembrane region" description="Helical" evidence="5">
    <location>
        <begin position="26"/>
        <end position="44"/>
    </location>
</feature>
<comment type="caution">
    <text evidence="6">The sequence shown here is derived from an EMBL/GenBank/DDBJ whole genome shotgun (WGS) entry which is preliminary data.</text>
</comment>
<name>A0A420YDI3_9PEZI</name>
<dbReference type="InterPro" id="IPR036291">
    <property type="entry name" value="NAD(P)-bd_dom_sf"/>
</dbReference>
<keyword evidence="3" id="KW-0560">Oxidoreductase</keyword>
<dbReference type="STRING" id="177199.A0A420YDI3"/>
<dbReference type="Gene3D" id="3.40.50.720">
    <property type="entry name" value="NAD(P)-binding Rossmann-like Domain"/>
    <property type="match status" value="1"/>
</dbReference>
<evidence type="ECO:0000256" key="5">
    <source>
        <dbReference type="SAM" id="Phobius"/>
    </source>
</evidence>
<reference evidence="6 7" key="1">
    <citation type="submission" date="2018-08" db="EMBL/GenBank/DDBJ databases">
        <title>Draft genome of the lignicolous fungus Coniochaeta pulveracea.</title>
        <authorList>
            <person name="Borstlap C.J."/>
            <person name="De Witt R.N."/>
            <person name="Botha A."/>
            <person name="Volschenk H."/>
        </authorList>
    </citation>
    <scope>NUCLEOTIDE SEQUENCE [LARGE SCALE GENOMIC DNA]</scope>
    <source>
        <strain evidence="6 7">CAB683</strain>
    </source>
</reference>
<dbReference type="PRINTS" id="PR00080">
    <property type="entry name" value="SDRFAMILY"/>
</dbReference>
<dbReference type="PROSITE" id="PS00061">
    <property type="entry name" value="ADH_SHORT"/>
    <property type="match status" value="1"/>
</dbReference>
<dbReference type="Proteomes" id="UP000275385">
    <property type="component" value="Unassembled WGS sequence"/>
</dbReference>
<evidence type="ECO:0000256" key="1">
    <source>
        <dbReference type="ARBA" id="ARBA00006484"/>
    </source>
</evidence>
<dbReference type="InterPro" id="IPR002347">
    <property type="entry name" value="SDR_fam"/>
</dbReference>
<evidence type="ECO:0000256" key="2">
    <source>
        <dbReference type="ARBA" id="ARBA00022857"/>
    </source>
</evidence>
<protein>
    <submittedName>
        <fullName evidence="6">Uncharacterized protein</fullName>
    </submittedName>
</protein>
<feature type="transmembrane region" description="Helical" evidence="5">
    <location>
        <begin position="56"/>
        <end position="76"/>
    </location>
</feature>
<evidence type="ECO:0000256" key="4">
    <source>
        <dbReference type="RuleBase" id="RU000363"/>
    </source>
</evidence>
<gene>
    <name evidence="6" type="ORF">DL546_000046</name>
</gene>
<feature type="transmembrane region" description="Helical" evidence="5">
    <location>
        <begin position="96"/>
        <end position="115"/>
    </location>
</feature>
<dbReference type="PRINTS" id="PR00081">
    <property type="entry name" value="GDHRDH"/>
</dbReference>
<dbReference type="PANTHER" id="PTHR24322:SF736">
    <property type="entry name" value="RETINOL DEHYDROGENASE 10"/>
    <property type="match status" value="1"/>
</dbReference>
<keyword evidence="2" id="KW-0521">NADP</keyword>
<comment type="similarity">
    <text evidence="1 4">Belongs to the short-chain dehydrogenases/reductases (SDR) family.</text>
</comment>
<keyword evidence="5" id="KW-0472">Membrane</keyword>
<evidence type="ECO:0000256" key="3">
    <source>
        <dbReference type="ARBA" id="ARBA00023002"/>
    </source>
</evidence>
<dbReference type="GO" id="GO:0016616">
    <property type="term" value="F:oxidoreductase activity, acting on the CH-OH group of donors, NAD or NADP as acceptor"/>
    <property type="evidence" value="ECO:0007669"/>
    <property type="project" value="TreeGrafter"/>
</dbReference>
<dbReference type="InterPro" id="IPR020904">
    <property type="entry name" value="Sc_DH/Rdtase_CS"/>
</dbReference>
<keyword evidence="5" id="KW-1133">Transmembrane helix</keyword>
<organism evidence="6 7">
    <name type="scientific">Coniochaeta pulveracea</name>
    <dbReference type="NCBI Taxonomy" id="177199"/>
    <lineage>
        <taxon>Eukaryota</taxon>
        <taxon>Fungi</taxon>
        <taxon>Dikarya</taxon>
        <taxon>Ascomycota</taxon>
        <taxon>Pezizomycotina</taxon>
        <taxon>Sordariomycetes</taxon>
        <taxon>Sordariomycetidae</taxon>
        <taxon>Coniochaetales</taxon>
        <taxon>Coniochaetaceae</taxon>
        <taxon>Coniochaeta</taxon>
    </lineage>
</organism>
<sequence length="365" mass="40696">MAFSREGFTADVVAGFVRRTFLNRNVIIILALSQAVSYINGYPLTAFPVFRFVHLFPLRALNIWILLGIYTHVTSYLNDQFANNWTKDTYKWNKEIVLITGGASGIGAALTSLLLKRNPSTKIVIIDHSPLTFKPPPGSAVYYYQGDLSNSSIIRQLCERIRNEVGHPTVLVNNAGLVRGTTVMEGSYADVEITIKTNLIAPFLLTKEFLPDMVRRNHGHIVSMGSMSAVTPPARIADYAATKAGLIALTEALQLELKYIHNAPKVRQSILLPFFIKTPLIKGEVGKPNFLYPLLHVDTVAETLADILYSGRGRTVYLPGFPMAFVHKLRVLPEWLFRLAREESMKFGIDFTGRQKLDEKTGGLS</sequence>
<evidence type="ECO:0000313" key="6">
    <source>
        <dbReference type="EMBL" id="RKU45904.1"/>
    </source>
</evidence>